<evidence type="ECO:0000313" key="4">
    <source>
        <dbReference type="RefSeq" id="XP_026687433.1"/>
    </source>
</evidence>
<dbReference type="PaxDb" id="121845-A0A1S4EPD3"/>
<dbReference type="PANTHER" id="PTHR23357:SF1">
    <property type="entry name" value="RENALASE"/>
    <property type="match status" value="1"/>
</dbReference>
<dbReference type="Pfam" id="PF13450">
    <property type="entry name" value="NAD_binding_8"/>
    <property type="match status" value="1"/>
</dbReference>
<dbReference type="RefSeq" id="XP_008483889.1">
    <property type="nucleotide sequence ID" value="XM_008485667.3"/>
</dbReference>
<sequence length="350" mass="39948">MKKVLIVGSGITSALTSYLLRQKLLTDLIHITIWDKARGPGGRMTTSRSNVVPNCKVDLGLQYITTTPDFLSNHTDIYQPLLDEKLLEPFTANIIGYKSRKKNVTHYVTPQGSSSIVKYFLNKSNIDEICYNTFLETMAKTDSTNQIEVTSKEGKKGIFDIVVLSMPAPQVTDLFNRSEMMHIALTGAAQVLLDVEYSSRYAFGMFFDKQFERPFDIKYFDDNEIIRYISFDNVKRNRPDEPISVCVHTTTQYYNSFLDSETPRNVIERELLDLIRKMFPSWPLPAETKLQTWKYSQVVDPHRDKLGFMQFSAKPLVICIGDSYVPQSNFDGCIHSAKQSVEVLLKGIQS</sequence>
<organism evidence="1 3">
    <name type="scientific">Diaphorina citri</name>
    <name type="common">Asian citrus psyllid</name>
    <dbReference type="NCBI Taxonomy" id="121845"/>
    <lineage>
        <taxon>Eukaryota</taxon>
        <taxon>Metazoa</taxon>
        <taxon>Ecdysozoa</taxon>
        <taxon>Arthropoda</taxon>
        <taxon>Hexapoda</taxon>
        <taxon>Insecta</taxon>
        <taxon>Pterygota</taxon>
        <taxon>Neoptera</taxon>
        <taxon>Paraneoptera</taxon>
        <taxon>Hemiptera</taxon>
        <taxon>Sternorrhyncha</taxon>
        <taxon>Psylloidea</taxon>
        <taxon>Psyllidae</taxon>
        <taxon>Diaphorininae</taxon>
        <taxon>Diaphorina</taxon>
    </lineage>
</organism>
<dbReference type="SUPFAM" id="SSF51905">
    <property type="entry name" value="FAD/NAD(P)-binding domain"/>
    <property type="match status" value="1"/>
</dbReference>
<dbReference type="OMA" id="ICGGDAF"/>
<dbReference type="RefSeq" id="XP_026687433.1">
    <property type="nucleotide sequence ID" value="XM_026831632.1"/>
</dbReference>
<dbReference type="AlphaFoldDB" id="A0A1S4EPD3"/>
<dbReference type="Proteomes" id="UP000079169">
    <property type="component" value="Unplaced"/>
</dbReference>
<protein>
    <submittedName>
        <fullName evidence="3">Renalase-like isoform X1</fullName>
    </submittedName>
    <submittedName>
        <fullName evidence="2 4">Renalase-like isoform X2</fullName>
    </submittedName>
</protein>
<dbReference type="KEGG" id="dci:103520566"/>
<evidence type="ECO:0000313" key="2">
    <source>
        <dbReference type="RefSeq" id="XP_008483889.1"/>
    </source>
</evidence>
<dbReference type="RefSeq" id="XP_017304045.1">
    <property type="nucleotide sequence ID" value="XM_017448556.2"/>
</dbReference>
<evidence type="ECO:0000313" key="3">
    <source>
        <dbReference type="RefSeq" id="XP_017304045.1"/>
    </source>
</evidence>
<dbReference type="GO" id="GO:0005576">
    <property type="term" value="C:extracellular region"/>
    <property type="evidence" value="ECO:0007669"/>
    <property type="project" value="TreeGrafter"/>
</dbReference>
<dbReference type="InterPro" id="IPR040174">
    <property type="entry name" value="RNLS"/>
</dbReference>
<dbReference type="Gene3D" id="3.90.660.10">
    <property type="match status" value="1"/>
</dbReference>
<dbReference type="STRING" id="121845.A0A1S4EPD3"/>
<keyword evidence="1" id="KW-1185">Reference proteome</keyword>
<dbReference type="InterPro" id="IPR036188">
    <property type="entry name" value="FAD/NAD-bd_sf"/>
</dbReference>
<dbReference type="PANTHER" id="PTHR23357">
    <property type="entry name" value="RENALASE"/>
    <property type="match status" value="1"/>
</dbReference>
<dbReference type="GeneID" id="103520566"/>
<dbReference type="Gene3D" id="3.50.50.60">
    <property type="entry name" value="FAD/NAD(P)-binding domain"/>
    <property type="match status" value="1"/>
</dbReference>
<reference evidence="2 3" key="1">
    <citation type="submission" date="2025-04" db="UniProtKB">
        <authorList>
            <consortium name="RefSeq"/>
        </authorList>
    </citation>
    <scope>IDENTIFICATION</scope>
</reference>
<proteinExistence type="predicted"/>
<name>A0A1S4EPD3_DIACI</name>
<dbReference type="GO" id="GO:0016651">
    <property type="term" value="F:oxidoreductase activity, acting on NAD(P)H"/>
    <property type="evidence" value="ECO:0007669"/>
    <property type="project" value="InterPro"/>
</dbReference>
<gene>
    <name evidence="2 3 4" type="primary">LOC103520566</name>
</gene>
<accession>A0A1S4EPD3</accession>
<evidence type="ECO:0000313" key="1">
    <source>
        <dbReference type="Proteomes" id="UP000079169"/>
    </source>
</evidence>